<reference evidence="1 2" key="1">
    <citation type="submission" date="2010-03" db="EMBL/GenBank/DDBJ databases">
        <title>Complete sequence of Sideroxydans lithotrophicus ES-1.</title>
        <authorList>
            <consortium name="US DOE Joint Genome Institute"/>
            <person name="Lucas S."/>
            <person name="Copeland A."/>
            <person name="Lapidus A."/>
            <person name="Cheng J.-F."/>
            <person name="Bruce D."/>
            <person name="Goodwin L."/>
            <person name="Pitluck S."/>
            <person name="Munk A.C."/>
            <person name="Detter J.C."/>
            <person name="Han C."/>
            <person name="Tapia R."/>
            <person name="Larimer F."/>
            <person name="Land M."/>
            <person name="Hauser L."/>
            <person name="Kyrpides N."/>
            <person name="Ivanova N."/>
            <person name="Emerson D."/>
            <person name="Woyke T."/>
        </authorList>
    </citation>
    <scope>NUCLEOTIDE SEQUENCE [LARGE SCALE GENOMIC DNA]</scope>
    <source>
        <strain evidence="1 2">ES-1</strain>
    </source>
</reference>
<name>D5CT66_SIDLE</name>
<dbReference type="OrthoDB" id="6464700at2"/>
<proteinExistence type="predicted"/>
<dbReference type="RefSeq" id="WP_013030050.1">
    <property type="nucleotide sequence ID" value="NC_013959.1"/>
</dbReference>
<evidence type="ECO:0000313" key="2">
    <source>
        <dbReference type="Proteomes" id="UP000001625"/>
    </source>
</evidence>
<dbReference type="AlphaFoldDB" id="D5CT66"/>
<protein>
    <recommendedName>
        <fullName evidence="3">DUF2280 domain-containing protein</fullName>
    </recommendedName>
</protein>
<sequence>MAALSDDVKRRIVQDLACFDTPSQVAKAIKAEFGLIVPLQQVEAYQPGKTAAAKLSKRWLTIFEETRKAFLEDTSQVAISHRAVRLRALNRMAAKAEDKGNMALAAQLLEQAAKEVGESYTNRFKHELTGKDGGPIETRKSKDLTDEELAAIAAGGSA</sequence>
<dbReference type="Pfam" id="PF10045">
    <property type="entry name" value="DUF2280"/>
    <property type="match status" value="1"/>
</dbReference>
<dbReference type="eggNOG" id="COG5556">
    <property type="taxonomic scope" value="Bacteria"/>
</dbReference>
<dbReference type="HOGENOM" id="CLU_123849_0_1_4"/>
<dbReference type="InterPro" id="IPR018738">
    <property type="entry name" value="DUF2280"/>
</dbReference>
<dbReference type="STRING" id="580332.Slit_1923"/>
<accession>D5CT66</accession>
<keyword evidence="2" id="KW-1185">Reference proteome</keyword>
<evidence type="ECO:0000313" key="1">
    <source>
        <dbReference type="EMBL" id="ADE12152.1"/>
    </source>
</evidence>
<dbReference type="KEGG" id="slt:Slit_1923"/>
<gene>
    <name evidence="1" type="ordered locus">Slit_1923</name>
</gene>
<organism evidence="1 2">
    <name type="scientific">Sideroxydans lithotrophicus (strain ES-1)</name>
    <dbReference type="NCBI Taxonomy" id="580332"/>
    <lineage>
        <taxon>Bacteria</taxon>
        <taxon>Pseudomonadati</taxon>
        <taxon>Pseudomonadota</taxon>
        <taxon>Betaproteobacteria</taxon>
        <taxon>Nitrosomonadales</taxon>
        <taxon>Gallionellaceae</taxon>
        <taxon>Sideroxydans</taxon>
    </lineage>
</organism>
<dbReference type="Proteomes" id="UP000001625">
    <property type="component" value="Chromosome"/>
</dbReference>
<dbReference type="EMBL" id="CP001965">
    <property type="protein sequence ID" value="ADE12152.1"/>
    <property type="molecule type" value="Genomic_DNA"/>
</dbReference>
<evidence type="ECO:0008006" key="3">
    <source>
        <dbReference type="Google" id="ProtNLM"/>
    </source>
</evidence>